<accession>A0A182F1X4</accession>
<keyword evidence="1" id="KW-0677">Repeat</keyword>
<dbReference type="InterPro" id="IPR050776">
    <property type="entry name" value="Ank_Repeat/CDKN_Inhibitor"/>
</dbReference>
<keyword evidence="2" id="KW-0040">ANK repeat</keyword>
<dbReference type="Gene3D" id="1.25.40.20">
    <property type="entry name" value="Ankyrin repeat-containing domain"/>
    <property type="match status" value="1"/>
</dbReference>
<dbReference type="SUPFAM" id="SSF48403">
    <property type="entry name" value="Ankyrin repeat"/>
    <property type="match status" value="1"/>
</dbReference>
<proteinExistence type="predicted"/>
<dbReference type="Pfam" id="PF12796">
    <property type="entry name" value="Ank_2"/>
    <property type="match status" value="1"/>
</dbReference>
<evidence type="ECO:0000256" key="2">
    <source>
        <dbReference type="ARBA" id="ARBA00023043"/>
    </source>
</evidence>
<dbReference type="STRING" id="7167.A0A182F1X4"/>
<evidence type="ECO:0000313" key="3">
    <source>
        <dbReference type="EnsemblMetazoa" id="AALB000456-PA"/>
    </source>
</evidence>
<protein>
    <submittedName>
        <fullName evidence="3">ANK_REP_REGION domain-containing protein</fullName>
    </submittedName>
</protein>
<dbReference type="VEuPathDB" id="VectorBase:AALB000456"/>
<dbReference type="PANTHER" id="PTHR24201">
    <property type="entry name" value="ANK_REP_REGION DOMAIN-CONTAINING PROTEIN"/>
    <property type="match status" value="1"/>
</dbReference>
<reference evidence="3 4" key="1">
    <citation type="journal article" date="2017" name="G3 (Bethesda)">
        <title>The Physical Genome Mapping of Anopheles albimanus Corrected Scaffold Misassemblies and Identified Interarm Rearrangements in Genus Anopheles.</title>
        <authorList>
            <person name="Artemov G.N."/>
            <person name="Peery A.N."/>
            <person name="Jiang X."/>
            <person name="Tu Z."/>
            <person name="Stegniy V.N."/>
            <person name="Sharakhova M.V."/>
            <person name="Sharakhov I.V."/>
        </authorList>
    </citation>
    <scope>NUCLEOTIDE SEQUENCE [LARGE SCALE GENOMIC DNA]</scope>
    <source>
        <strain evidence="3 4">ALBI9_A</strain>
    </source>
</reference>
<dbReference type="InterPro" id="IPR036770">
    <property type="entry name" value="Ankyrin_rpt-contain_sf"/>
</dbReference>
<dbReference type="AlphaFoldDB" id="A0A182F1X4"/>
<evidence type="ECO:0000313" key="4">
    <source>
        <dbReference type="Proteomes" id="UP000069272"/>
    </source>
</evidence>
<sequence>MARATNRFHAAATVGSVAILKEATRWEANSVDEQLRTPVLLAAANGRTAALELLLKRGGDIRRTDRQGNTALHLAAIGGHRTCIECLLGAGCCNLFEMNTAGRTALDEAKLHRQQETAELLERATKELCSSRTPEKLQELRSRAAKNYEKLKHRYGAVISLHLGDSFRALEEHSTLEETA</sequence>
<name>A0A182F1X4_ANOAL</name>
<dbReference type="SMART" id="SM00248">
    <property type="entry name" value="ANK"/>
    <property type="match status" value="2"/>
</dbReference>
<dbReference type="VEuPathDB" id="VectorBase:AALB20_034351"/>
<dbReference type="PROSITE" id="PS50297">
    <property type="entry name" value="ANK_REP_REGION"/>
    <property type="match status" value="2"/>
</dbReference>
<keyword evidence="4" id="KW-1185">Reference proteome</keyword>
<organism evidence="3 4">
    <name type="scientific">Anopheles albimanus</name>
    <name type="common">New world malaria mosquito</name>
    <dbReference type="NCBI Taxonomy" id="7167"/>
    <lineage>
        <taxon>Eukaryota</taxon>
        <taxon>Metazoa</taxon>
        <taxon>Ecdysozoa</taxon>
        <taxon>Arthropoda</taxon>
        <taxon>Hexapoda</taxon>
        <taxon>Insecta</taxon>
        <taxon>Pterygota</taxon>
        <taxon>Neoptera</taxon>
        <taxon>Endopterygota</taxon>
        <taxon>Diptera</taxon>
        <taxon>Nematocera</taxon>
        <taxon>Culicoidea</taxon>
        <taxon>Culicidae</taxon>
        <taxon>Anophelinae</taxon>
        <taxon>Anopheles</taxon>
    </lineage>
</organism>
<dbReference type="PROSITE" id="PS50088">
    <property type="entry name" value="ANK_REPEAT"/>
    <property type="match status" value="2"/>
</dbReference>
<dbReference type="Proteomes" id="UP000069272">
    <property type="component" value="Chromosome 2L"/>
</dbReference>
<reference evidence="3" key="2">
    <citation type="submission" date="2022-08" db="UniProtKB">
        <authorList>
            <consortium name="EnsemblMetazoa"/>
        </authorList>
    </citation>
    <scope>IDENTIFICATION</scope>
    <source>
        <strain evidence="3">STECLA/ALBI9_A</strain>
    </source>
</reference>
<evidence type="ECO:0000256" key="1">
    <source>
        <dbReference type="ARBA" id="ARBA00022737"/>
    </source>
</evidence>
<dbReference type="InterPro" id="IPR002110">
    <property type="entry name" value="Ankyrin_rpt"/>
</dbReference>
<dbReference type="EnsemblMetazoa" id="AALB000456-RA">
    <property type="protein sequence ID" value="AALB000456-PA"/>
    <property type="gene ID" value="AALB000456"/>
</dbReference>